<dbReference type="Proteomes" id="UP001642540">
    <property type="component" value="Unassembled WGS sequence"/>
</dbReference>
<comment type="caution">
    <text evidence="1">The sequence shown here is derived from an EMBL/GenBank/DDBJ whole genome shotgun (WGS) entry which is preliminary data.</text>
</comment>
<reference evidence="1 2" key="1">
    <citation type="submission" date="2024-08" db="EMBL/GenBank/DDBJ databases">
        <authorList>
            <person name="Cucini C."/>
            <person name="Frati F."/>
        </authorList>
    </citation>
    <scope>NUCLEOTIDE SEQUENCE [LARGE SCALE GENOMIC DNA]</scope>
</reference>
<protein>
    <submittedName>
        <fullName evidence="1">Uncharacterized protein</fullName>
    </submittedName>
</protein>
<dbReference type="EMBL" id="CAXLJM020000007">
    <property type="protein sequence ID" value="CAL8072203.1"/>
    <property type="molecule type" value="Genomic_DNA"/>
</dbReference>
<sequence>MEKEYDVLRHEEQADEEYSYNWAIDMNWKMFVTVMGICMSGYEKKIPLITSRFFSLYTEYFLIPLRETWVNPKENMVFQFIMGEFYTGDAEFWADMCMEASFISAGQTDYRPPRSLLVNCASEHNYFLNGDFTKKIKVKSKV</sequence>
<accession>A0ABP1PNS6</accession>
<evidence type="ECO:0000313" key="2">
    <source>
        <dbReference type="Proteomes" id="UP001642540"/>
    </source>
</evidence>
<gene>
    <name evidence="1" type="ORF">ODALV1_LOCUS2050</name>
</gene>
<proteinExistence type="predicted"/>
<name>A0ABP1PNS6_9HEXA</name>
<evidence type="ECO:0000313" key="1">
    <source>
        <dbReference type="EMBL" id="CAL8072203.1"/>
    </source>
</evidence>
<organism evidence="1 2">
    <name type="scientific">Orchesella dallaii</name>
    <dbReference type="NCBI Taxonomy" id="48710"/>
    <lineage>
        <taxon>Eukaryota</taxon>
        <taxon>Metazoa</taxon>
        <taxon>Ecdysozoa</taxon>
        <taxon>Arthropoda</taxon>
        <taxon>Hexapoda</taxon>
        <taxon>Collembola</taxon>
        <taxon>Entomobryomorpha</taxon>
        <taxon>Entomobryoidea</taxon>
        <taxon>Orchesellidae</taxon>
        <taxon>Orchesellinae</taxon>
        <taxon>Orchesella</taxon>
    </lineage>
</organism>
<keyword evidence="2" id="KW-1185">Reference proteome</keyword>